<keyword evidence="2" id="KW-1185">Reference proteome</keyword>
<evidence type="ECO:0000313" key="2">
    <source>
        <dbReference type="Proteomes" id="UP001589590"/>
    </source>
</evidence>
<dbReference type="RefSeq" id="WP_290273080.1">
    <property type="nucleotide sequence ID" value="NZ_JAUFQP010000013.1"/>
</dbReference>
<accession>A0ABV5GZ08</accession>
<gene>
    <name evidence="1" type="ORF">ACFFU1_08285</name>
</gene>
<reference evidence="1 2" key="1">
    <citation type="submission" date="2024-09" db="EMBL/GenBank/DDBJ databases">
        <authorList>
            <person name="Sun Q."/>
            <person name="Mori K."/>
        </authorList>
    </citation>
    <scope>NUCLEOTIDE SEQUENCE [LARGE SCALE GENOMIC DNA]</scope>
    <source>
        <strain evidence="1 2">CECT 8300</strain>
    </source>
</reference>
<proteinExistence type="predicted"/>
<comment type="caution">
    <text evidence="1">The sequence shown here is derived from an EMBL/GenBank/DDBJ whole genome shotgun (WGS) entry which is preliminary data.</text>
</comment>
<dbReference type="Proteomes" id="UP001589590">
    <property type="component" value="Unassembled WGS sequence"/>
</dbReference>
<evidence type="ECO:0000313" key="1">
    <source>
        <dbReference type="EMBL" id="MFB9104894.1"/>
    </source>
</evidence>
<sequence length="317" mass="37734">MDYLKTYLSFYEKYYNYSKIIMIKQFKEANKKNRSFLNMANKMLKAFNEYRINKYENILHEKANSAFLEFQKRHSYYEGDEEDIISWALNDEVLKAFITQGEYNYDCFVRDLAISESLKEVTRHFHNYYNYYQLIYELNKYEYFYLIDFQGGGYENSSAYNEMLDVKYPKRIDERKEAERVEKSKRKGGKPALSIKNKDELSIEEIDAVEIINSFSDGERALLFAIFNDENKKNNLAEIPLTEFIRFAKIIGSYEDLSIFKKNVKNSTFYSMANKGISYYTATHGQKELIEDTKAKLQKLKVPFMVRFLSKLLLELL</sequence>
<name>A0ABV5GZ08_9FLAO</name>
<dbReference type="EMBL" id="JBHMFA010000005">
    <property type="protein sequence ID" value="MFB9104894.1"/>
    <property type="molecule type" value="Genomic_DNA"/>
</dbReference>
<organism evidence="1 2">
    <name type="scientific">Algibacter miyuki</name>
    <dbReference type="NCBI Taxonomy" id="1306933"/>
    <lineage>
        <taxon>Bacteria</taxon>
        <taxon>Pseudomonadati</taxon>
        <taxon>Bacteroidota</taxon>
        <taxon>Flavobacteriia</taxon>
        <taxon>Flavobacteriales</taxon>
        <taxon>Flavobacteriaceae</taxon>
        <taxon>Algibacter</taxon>
    </lineage>
</organism>
<protein>
    <submittedName>
        <fullName evidence="1">Uncharacterized protein</fullName>
    </submittedName>
</protein>